<name>A0A1A8PYG4_9TELE</name>
<protein>
    <submittedName>
        <fullName evidence="1">Uncharacterized protein</fullName>
    </submittedName>
</protein>
<accession>A0A1A8PYG4</accession>
<reference evidence="1" key="2">
    <citation type="submission" date="2016-06" db="EMBL/GenBank/DDBJ databases">
        <title>The genome of a short-lived fish provides insights into sex chromosome evolution and the genetic control of aging.</title>
        <authorList>
            <person name="Reichwald K."/>
            <person name="Felder M."/>
            <person name="Petzold A."/>
            <person name="Koch P."/>
            <person name="Groth M."/>
            <person name="Platzer M."/>
        </authorList>
    </citation>
    <scope>NUCLEOTIDE SEQUENCE</scope>
    <source>
        <tissue evidence="1">Brain</tissue>
    </source>
</reference>
<dbReference type="AlphaFoldDB" id="A0A1A8PYG4"/>
<gene>
    <name evidence="1" type="primary">Nfu_g_1_009575</name>
</gene>
<evidence type="ECO:0000313" key="1">
    <source>
        <dbReference type="EMBL" id="SBR86057.1"/>
    </source>
</evidence>
<organism evidence="1">
    <name type="scientific">Nothobranchius pienaari</name>
    <dbReference type="NCBI Taxonomy" id="704102"/>
    <lineage>
        <taxon>Eukaryota</taxon>
        <taxon>Metazoa</taxon>
        <taxon>Chordata</taxon>
        <taxon>Craniata</taxon>
        <taxon>Vertebrata</taxon>
        <taxon>Euteleostomi</taxon>
        <taxon>Actinopterygii</taxon>
        <taxon>Neopterygii</taxon>
        <taxon>Teleostei</taxon>
        <taxon>Neoteleostei</taxon>
        <taxon>Acanthomorphata</taxon>
        <taxon>Ovalentaria</taxon>
        <taxon>Atherinomorphae</taxon>
        <taxon>Cyprinodontiformes</taxon>
        <taxon>Nothobranchiidae</taxon>
        <taxon>Nothobranchius</taxon>
    </lineage>
</organism>
<feature type="non-terminal residue" evidence="1">
    <location>
        <position position="85"/>
    </location>
</feature>
<proteinExistence type="predicted"/>
<dbReference type="EMBL" id="HAEG01010034">
    <property type="protein sequence ID" value="SBR86057.1"/>
    <property type="molecule type" value="Transcribed_RNA"/>
</dbReference>
<reference evidence="1" key="1">
    <citation type="submission" date="2016-05" db="EMBL/GenBank/DDBJ databases">
        <authorList>
            <person name="Lavstsen T."/>
            <person name="Jespersen J.S."/>
        </authorList>
    </citation>
    <scope>NUCLEOTIDE SEQUENCE</scope>
    <source>
        <tissue evidence="1">Brain</tissue>
    </source>
</reference>
<sequence length="85" mass="10037">MTDWYNEFYDLDGISMFLTEVQTCLRVDFVVHEVVKEELKFSPRSRFYSDGYVFDMPELTCKACGQINCAMAEEECKKGQRKKEE</sequence>